<accession>A0A2R8AM11</accession>
<dbReference type="EMBL" id="OMOI01000001">
    <property type="protein sequence ID" value="SPF76937.1"/>
    <property type="molecule type" value="Genomic_DNA"/>
</dbReference>
<protein>
    <submittedName>
        <fullName evidence="2">Uncharacterized protein</fullName>
    </submittedName>
</protein>
<organism evidence="2 3">
    <name type="scientific">Aliiroseovarius pelagivivens</name>
    <dbReference type="NCBI Taxonomy" id="1639690"/>
    <lineage>
        <taxon>Bacteria</taxon>
        <taxon>Pseudomonadati</taxon>
        <taxon>Pseudomonadota</taxon>
        <taxon>Alphaproteobacteria</taxon>
        <taxon>Rhodobacterales</taxon>
        <taxon>Paracoccaceae</taxon>
        <taxon>Aliiroseovarius</taxon>
    </lineage>
</organism>
<name>A0A2R8AM11_9RHOB</name>
<dbReference type="Proteomes" id="UP000244911">
    <property type="component" value="Unassembled WGS sequence"/>
</dbReference>
<reference evidence="2 3" key="1">
    <citation type="submission" date="2018-03" db="EMBL/GenBank/DDBJ databases">
        <authorList>
            <person name="Keele B.F."/>
        </authorList>
    </citation>
    <scope>NUCLEOTIDE SEQUENCE [LARGE SCALE GENOMIC DNA]</scope>
    <source>
        <strain evidence="2 3">CECT 8811</strain>
    </source>
</reference>
<feature type="transmembrane region" description="Helical" evidence="1">
    <location>
        <begin position="80"/>
        <end position="98"/>
    </location>
</feature>
<proteinExistence type="predicted"/>
<gene>
    <name evidence="2" type="ORF">ALP8811_01954</name>
</gene>
<sequence length="140" mass="15292">MKTAFNLLYLAALITISVIGLMWDSLSNGFHASGGEFLCRNLKSSGGDDDAVVVIFVTLVIPAMIRAFRVKLPYTRIELTIFCLCLALSAFGLWLASLDCADIWDTAFAVPDYALQAVLFAMVLVLACSFTLRRISVTDT</sequence>
<evidence type="ECO:0000313" key="3">
    <source>
        <dbReference type="Proteomes" id="UP000244911"/>
    </source>
</evidence>
<keyword evidence="1" id="KW-1133">Transmembrane helix</keyword>
<evidence type="ECO:0000256" key="1">
    <source>
        <dbReference type="SAM" id="Phobius"/>
    </source>
</evidence>
<keyword evidence="1" id="KW-0812">Transmembrane</keyword>
<keyword evidence="1" id="KW-0472">Membrane</keyword>
<feature type="transmembrane region" description="Helical" evidence="1">
    <location>
        <begin position="51"/>
        <end position="68"/>
    </location>
</feature>
<evidence type="ECO:0000313" key="2">
    <source>
        <dbReference type="EMBL" id="SPF76937.1"/>
    </source>
</evidence>
<keyword evidence="3" id="KW-1185">Reference proteome</keyword>
<dbReference type="RefSeq" id="WP_108856902.1">
    <property type="nucleotide sequence ID" value="NZ_OMOI01000001.1"/>
</dbReference>
<dbReference type="AlphaFoldDB" id="A0A2R8AM11"/>
<feature type="transmembrane region" description="Helical" evidence="1">
    <location>
        <begin position="7"/>
        <end position="23"/>
    </location>
</feature>
<feature type="transmembrane region" description="Helical" evidence="1">
    <location>
        <begin position="113"/>
        <end position="132"/>
    </location>
</feature>
<dbReference type="OrthoDB" id="7877263at2"/>